<accession>A0ACB7SBX1</accession>
<name>A0ACB7SBX1_HYAAI</name>
<dbReference type="Proteomes" id="UP000821845">
    <property type="component" value="Chromosome 4"/>
</dbReference>
<protein>
    <submittedName>
        <fullName evidence="1">Uncharacterized protein</fullName>
    </submittedName>
</protein>
<comment type="caution">
    <text evidence="1">The sequence shown here is derived from an EMBL/GenBank/DDBJ whole genome shotgun (WGS) entry which is preliminary data.</text>
</comment>
<keyword evidence="2" id="KW-1185">Reference proteome</keyword>
<sequence length="530" mass="56317">MKAVTASLLAVFVASLAPHSVACWWPGQALRRYFGGGDATTAPPDTVEPYEANDVLYNATFAPTENSATTEVLVKTFSETSGGGNQSTTQAITVATAESSNDAAGTTAATTANMTVTSLLHAPVTQANLVATSVTSISNSSSNATTVSSSVTEPTTNSTEATTLSPTSYYSVETSTPSSAPTRITATVRANGVSESPVDSTTPSNYVSSIKIETDSEGSSTKDLATTGSSLILLSTVPGLQDDDVNDSTVTTTTSTTRRYKPVYVRRFTPWIITRSSSSLPATSTGPPTTSALTAARAQSEQDTLLKESSTVESVPRTNTAYQRRYQNYPSQQRTPTKSTASTKSWTWSSTPPEHASSSSDDYTDAEEPLAEGVTTQSPCTSVFSSEEPCYLPLRLPFDEEILSRKTPPMPPSSPALHENPVACDIPSGPRLSLDISPSSSLSDIVLQWYEIDGPVPATGQETGSVQEGVEAAAHSTTALDFEVSEGERPRYLRWTSMVQLYRGVFARFREAPNALCQSRIVFVIESNMD</sequence>
<evidence type="ECO:0000313" key="1">
    <source>
        <dbReference type="EMBL" id="KAH6932060.1"/>
    </source>
</evidence>
<organism evidence="1 2">
    <name type="scientific">Hyalomma asiaticum</name>
    <name type="common">Tick</name>
    <dbReference type="NCBI Taxonomy" id="266040"/>
    <lineage>
        <taxon>Eukaryota</taxon>
        <taxon>Metazoa</taxon>
        <taxon>Ecdysozoa</taxon>
        <taxon>Arthropoda</taxon>
        <taxon>Chelicerata</taxon>
        <taxon>Arachnida</taxon>
        <taxon>Acari</taxon>
        <taxon>Parasitiformes</taxon>
        <taxon>Ixodida</taxon>
        <taxon>Ixodoidea</taxon>
        <taxon>Ixodidae</taxon>
        <taxon>Hyalomminae</taxon>
        <taxon>Hyalomma</taxon>
    </lineage>
</organism>
<evidence type="ECO:0000313" key="2">
    <source>
        <dbReference type="Proteomes" id="UP000821845"/>
    </source>
</evidence>
<dbReference type="EMBL" id="CM023484">
    <property type="protein sequence ID" value="KAH6932060.1"/>
    <property type="molecule type" value="Genomic_DNA"/>
</dbReference>
<reference evidence="1" key="1">
    <citation type="submission" date="2020-05" db="EMBL/GenBank/DDBJ databases">
        <title>Large-scale comparative analyses of tick genomes elucidate their genetic diversity and vector capacities.</title>
        <authorList>
            <person name="Jia N."/>
            <person name="Wang J."/>
            <person name="Shi W."/>
            <person name="Du L."/>
            <person name="Sun Y."/>
            <person name="Zhan W."/>
            <person name="Jiang J."/>
            <person name="Wang Q."/>
            <person name="Zhang B."/>
            <person name="Ji P."/>
            <person name="Sakyi L.B."/>
            <person name="Cui X."/>
            <person name="Yuan T."/>
            <person name="Jiang B."/>
            <person name="Yang W."/>
            <person name="Lam T.T.-Y."/>
            <person name="Chang Q."/>
            <person name="Ding S."/>
            <person name="Wang X."/>
            <person name="Zhu J."/>
            <person name="Ruan X."/>
            <person name="Zhao L."/>
            <person name="Wei J."/>
            <person name="Que T."/>
            <person name="Du C."/>
            <person name="Cheng J."/>
            <person name="Dai P."/>
            <person name="Han X."/>
            <person name="Huang E."/>
            <person name="Gao Y."/>
            <person name="Liu J."/>
            <person name="Shao H."/>
            <person name="Ye R."/>
            <person name="Li L."/>
            <person name="Wei W."/>
            <person name="Wang X."/>
            <person name="Wang C."/>
            <person name="Yang T."/>
            <person name="Huo Q."/>
            <person name="Li W."/>
            <person name="Guo W."/>
            <person name="Chen H."/>
            <person name="Zhou L."/>
            <person name="Ni X."/>
            <person name="Tian J."/>
            <person name="Zhou Y."/>
            <person name="Sheng Y."/>
            <person name="Liu T."/>
            <person name="Pan Y."/>
            <person name="Xia L."/>
            <person name="Li J."/>
            <person name="Zhao F."/>
            <person name="Cao W."/>
        </authorList>
    </citation>
    <scope>NUCLEOTIDE SEQUENCE</scope>
    <source>
        <strain evidence="1">Hyas-2018</strain>
    </source>
</reference>
<proteinExistence type="predicted"/>
<gene>
    <name evidence="1" type="ORF">HPB50_002727</name>
</gene>